<sequence length="145" mass="15940">MKRFSAVLILFFAFAAIAQNYPPQGPPPGGPGGDPWAYGPQNNTWNPGWNQRPNPRRGACFYTTAPFRGNRFCVRAGDKLPGLPANFGGNISSIQVFGGARVRIFNDRNFRNGNAVITQSVPDLRSVPFRGGHTWNNRVSSVMVF</sequence>
<keyword evidence="2" id="KW-0732">Signal</keyword>
<dbReference type="Gene3D" id="2.60.20.10">
    <property type="entry name" value="Crystallins"/>
    <property type="match status" value="1"/>
</dbReference>
<dbReference type="SUPFAM" id="SSF49695">
    <property type="entry name" value="gamma-Crystallin-like"/>
    <property type="match status" value="1"/>
</dbReference>
<keyword evidence="4" id="KW-1185">Reference proteome</keyword>
<gene>
    <name evidence="3" type="ORF">HNQ77_003430</name>
</gene>
<feature type="compositionally biased region" description="Polar residues" evidence="1">
    <location>
        <begin position="41"/>
        <end position="51"/>
    </location>
</feature>
<feature type="signal peptide" evidence="2">
    <location>
        <begin position="1"/>
        <end position="18"/>
    </location>
</feature>
<dbReference type="EMBL" id="JACHEK010000007">
    <property type="protein sequence ID" value="MBB6145469.1"/>
    <property type="molecule type" value="Genomic_DNA"/>
</dbReference>
<evidence type="ECO:0000256" key="1">
    <source>
        <dbReference type="SAM" id="MobiDB-lite"/>
    </source>
</evidence>
<name>A0A841K0I8_9BACT</name>
<dbReference type="Pfam" id="PF03995">
    <property type="entry name" value="Inhibitor_I36"/>
    <property type="match status" value="1"/>
</dbReference>
<evidence type="ECO:0000313" key="3">
    <source>
        <dbReference type="EMBL" id="MBB6145469.1"/>
    </source>
</evidence>
<reference evidence="3 4" key="1">
    <citation type="submission" date="2020-08" db="EMBL/GenBank/DDBJ databases">
        <title>Genomic Encyclopedia of Type Strains, Phase IV (KMG-IV): sequencing the most valuable type-strain genomes for metagenomic binning, comparative biology and taxonomic classification.</title>
        <authorList>
            <person name="Goeker M."/>
        </authorList>
    </citation>
    <scope>NUCLEOTIDE SEQUENCE [LARGE SCALE GENOMIC DNA]</scope>
    <source>
        <strain evidence="3 4">DSM 103733</strain>
    </source>
</reference>
<dbReference type="Proteomes" id="UP000538666">
    <property type="component" value="Unassembled WGS sequence"/>
</dbReference>
<dbReference type="RefSeq" id="WP_050060552.1">
    <property type="nucleotide sequence ID" value="NZ_JACHEK010000007.1"/>
</dbReference>
<feature type="chain" id="PRO_5032349361" evidence="2">
    <location>
        <begin position="19"/>
        <end position="145"/>
    </location>
</feature>
<organism evidence="3 4">
    <name type="scientific">Silvibacterium bohemicum</name>
    <dbReference type="NCBI Taxonomy" id="1577686"/>
    <lineage>
        <taxon>Bacteria</taxon>
        <taxon>Pseudomonadati</taxon>
        <taxon>Acidobacteriota</taxon>
        <taxon>Terriglobia</taxon>
        <taxon>Terriglobales</taxon>
        <taxon>Acidobacteriaceae</taxon>
        <taxon>Silvibacterium</taxon>
    </lineage>
</organism>
<proteinExistence type="predicted"/>
<dbReference type="OrthoDB" id="8457065at2"/>
<feature type="region of interest" description="Disordered" evidence="1">
    <location>
        <begin position="24"/>
        <end position="51"/>
    </location>
</feature>
<accession>A0A841K0I8</accession>
<dbReference type="AlphaFoldDB" id="A0A841K0I8"/>
<comment type="caution">
    <text evidence="3">The sequence shown here is derived from an EMBL/GenBank/DDBJ whole genome shotgun (WGS) entry which is preliminary data.</text>
</comment>
<evidence type="ECO:0000313" key="4">
    <source>
        <dbReference type="Proteomes" id="UP000538666"/>
    </source>
</evidence>
<protein>
    <submittedName>
        <fullName evidence="3">Uncharacterized protein</fullName>
    </submittedName>
</protein>
<evidence type="ECO:0000256" key="2">
    <source>
        <dbReference type="SAM" id="SignalP"/>
    </source>
</evidence>
<dbReference type="InterPro" id="IPR011024">
    <property type="entry name" value="G_crystallin-like"/>
</dbReference>